<dbReference type="InParanoid" id="T1FK73"/>
<dbReference type="PROSITE" id="PS50132">
    <property type="entry name" value="RGS"/>
    <property type="match status" value="2"/>
</dbReference>
<dbReference type="GeneID" id="20209222"/>
<dbReference type="HOGENOM" id="CLU_1403871_0_0_1"/>
<gene>
    <name evidence="5" type="primary">20209222</name>
    <name evidence="4" type="ORF">HELRODRAFT_183795</name>
</gene>
<dbReference type="Gene3D" id="1.10.167.10">
    <property type="entry name" value="Regulator of G-protein Signalling 4, domain 2"/>
    <property type="match status" value="2"/>
</dbReference>
<dbReference type="SUPFAM" id="SSF48097">
    <property type="entry name" value="Regulator of G-protein signaling, RGS"/>
    <property type="match status" value="1"/>
</dbReference>
<feature type="region of interest" description="Disordered" evidence="2">
    <location>
        <begin position="156"/>
        <end position="194"/>
    </location>
</feature>
<name>T1FK73_HELRO</name>
<protein>
    <recommendedName>
        <fullName evidence="3">RGS domain-containing protein</fullName>
    </recommendedName>
</protein>
<proteinExistence type="predicted"/>
<dbReference type="CTD" id="20209222"/>
<reference evidence="4 6" key="2">
    <citation type="journal article" date="2013" name="Nature">
        <title>Insights into bilaterian evolution from three spiralian genomes.</title>
        <authorList>
            <person name="Simakov O."/>
            <person name="Marletaz F."/>
            <person name="Cho S.J."/>
            <person name="Edsinger-Gonzales E."/>
            <person name="Havlak P."/>
            <person name="Hellsten U."/>
            <person name="Kuo D.H."/>
            <person name="Larsson T."/>
            <person name="Lv J."/>
            <person name="Arendt D."/>
            <person name="Savage R."/>
            <person name="Osoegawa K."/>
            <person name="de Jong P."/>
            <person name="Grimwood J."/>
            <person name="Chapman J.A."/>
            <person name="Shapiro H."/>
            <person name="Aerts A."/>
            <person name="Otillar R.P."/>
            <person name="Terry A.Y."/>
            <person name="Boore J.L."/>
            <person name="Grigoriev I.V."/>
            <person name="Lindberg D.R."/>
            <person name="Seaver E.C."/>
            <person name="Weisblat D.A."/>
            <person name="Putnam N.H."/>
            <person name="Rokhsar D.S."/>
        </authorList>
    </citation>
    <scope>NUCLEOTIDE SEQUENCE</scope>
</reference>
<dbReference type="PANTHER" id="PTHR10845">
    <property type="entry name" value="REGULATOR OF G PROTEIN SIGNALING"/>
    <property type="match status" value="1"/>
</dbReference>
<dbReference type="RefSeq" id="XP_009011626.1">
    <property type="nucleotide sequence ID" value="XM_009013378.1"/>
</dbReference>
<sequence length="194" mass="22601">MGKSFVINAIKYLNCSRSGFVEVDGRQCLERIRHEKEEEEEEEEEKEEGEENINVKTLSCKQCRTHVRAAGRQIFTEFLRSEYSEENMLFWLACEELRQESNPVMIEEKARVIYDDYISILSPKEAQLQIFTLMKRDSYPRFLASNLFKQLLQKNNVPQQQQHQHQTSSSNIQLHPPQPTTNATTTLVANSLSS</sequence>
<feature type="domain" description="RGS" evidence="3">
    <location>
        <begin position="129"/>
        <end position="152"/>
    </location>
</feature>
<dbReference type="STRING" id="6412.T1FK73"/>
<reference evidence="5" key="3">
    <citation type="submission" date="2015-06" db="UniProtKB">
        <authorList>
            <consortium name="EnsemblMetazoa"/>
        </authorList>
    </citation>
    <scope>IDENTIFICATION</scope>
</reference>
<dbReference type="EMBL" id="KB095901">
    <property type="protein sequence ID" value="ESO10270.1"/>
    <property type="molecule type" value="Genomic_DNA"/>
</dbReference>
<dbReference type="PRINTS" id="PR01301">
    <property type="entry name" value="RGSPROTEIN"/>
</dbReference>
<dbReference type="InterPro" id="IPR036305">
    <property type="entry name" value="RGS_sf"/>
</dbReference>
<keyword evidence="1" id="KW-0175">Coiled coil</keyword>
<keyword evidence="6" id="KW-1185">Reference proteome</keyword>
<feature type="coiled-coil region" evidence="1">
    <location>
        <begin position="26"/>
        <end position="56"/>
    </location>
</feature>
<dbReference type="Pfam" id="PF00615">
    <property type="entry name" value="RGS"/>
    <property type="match status" value="1"/>
</dbReference>
<dbReference type="PANTHER" id="PTHR10845:SF192">
    <property type="entry name" value="DOUBLE HIT, ISOFORM B"/>
    <property type="match status" value="1"/>
</dbReference>
<feature type="compositionally biased region" description="Low complexity" evidence="2">
    <location>
        <begin position="156"/>
        <end position="166"/>
    </location>
</feature>
<evidence type="ECO:0000313" key="6">
    <source>
        <dbReference type="Proteomes" id="UP000015101"/>
    </source>
</evidence>
<evidence type="ECO:0000313" key="5">
    <source>
        <dbReference type="EnsemblMetazoa" id="HelroP183795"/>
    </source>
</evidence>
<dbReference type="EnsemblMetazoa" id="HelroT183795">
    <property type="protein sequence ID" value="HelroP183795"/>
    <property type="gene ID" value="HelroG183795"/>
</dbReference>
<dbReference type="SMART" id="SM00315">
    <property type="entry name" value="RGS"/>
    <property type="match status" value="1"/>
</dbReference>
<evidence type="ECO:0000256" key="2">
    <source>
        <dbReference type="SAM" id="MobiDB-lite"/>
    </source>
</evidence>
<dbReference type="Proteomes" id="UP000015101">
    <property type="component" value="Unassembled WGS sequence"/>
</dbReference>
<dbReference type="Gene3D" id="1.10.196.10">
    <property type="match status" value="1"/>
</dbReference>
<reference evidence="6" key="1">
    <citation type="submission" date="2012-12" db="EMBL/GenBank/DDBJ databases">
        <authorList>
            <person name="Hellsten U."/>
            <person name="Grimwood J."/>
            <person name="Chapman J.A."/>
            <person name="Shapiro H."/>
            <person name="Aerts A."/>
            <person name="Otillar R.P."/>
            <person name="Terry A.Y."/>
            <person name="Boore J.L."/>
            <person name="Simakov O."/>
            <person name="Marletaz F."/>
            <person name="Cho S.-J."/>
            <person name="Edsinger-Gonzales E."/>
            <person name="Havlak P."/>
            <person name="Kuo D.-H."/>
            <person name="Larsson T."/>
            <person name="Lv J."/>
            <person name="Arendt D."/>
            <person name="Savage R."/>
            <person name="Osoegawa K."/>
            <person name="de Jong P."/>
            <person name="Lindberg D.R."/>
            <person name="Seaver E.C."/>
            <person name="Weisblat D.A."/>
            <person name="Putnam N.H."/>
            <person name="Grigoriev I.V."/>
            <person name="Rokhsar D.S."/>
        </authorList>
    </citation>
    <scope>NUCLEOTIDE SEQUENCE</scope>
</reference>
<dbReference type="KEGG" id="hro:HELRODRAFT_183795"/>
<dbReference type="eggNOG" id="KOG3589">
    <property type="taxonomic scope" value="Eukaryota"/>
</dbReference>
<feature type="compositionally biased region" description="Polar residues" evidence="2">
    <location>
        <begin position="180"/>
        <end position="194"/>
    </location>
</feature>
<dbReference type="EMBL" id="AMQM01008988">
    <property type="status" value="NOT_ANNOTATED_CDS"/>
    <property type="molecule type" value="Genomic_DNA"/>
</dbReference>
<dbReference type="InterPro" id="IPR016137">
    <property type="entry name" value="RGS"/>
</dbReference>
<evidence type="ECO:0000256" key="1">
    <source>
        <dbReference type="SAM" id="Coils"/>
    </source>
</evidence>
<organism evidence="5 6">
    <name type="scientific">Helobdella robusta</name>
    <name type="common">Californian leech</name>
    <dbReference type="NCBI Taxonomy" id="6412"/>
    <lineage>
        <taxon>Eukaryota</taxon>
        <taxon>Metazoa</taxon>
        <taxon>Spiralia</taxon>
        <taxon>Lophotrochozoa</taxon>
        <taxon>Annelida</taxon>
        <taxon>Clitellata</taxon>
        <taxon>Hirudinea</taxon>
        <taxon>Rhynchobdellida</taxon>
        <taxon>Glossiphoniidae</taxon>
        <taxon>Helobdella</taxon>
    </lineage>
</organism>
<feature type="domain" description="RGS" evidence="3">
    <location>
        <begin position="70"/>
        <end position="126"/>
    </location>
</feature>
<evidence type="ECO:0000313" key="4">
    <source>
        <dbReference type="EMBL" id="ESO10270.1"/>
    </source>
</evidence>
<dbReference type="AlphaFoldDB" id="T1FK73"/>
<evidence type="ECO:0000259" key="3">
    <source>
        <dbReference type="PROSITE" id="PS50132"/>
    </source>
</evidence>
<dbReference type="OrthoDB" id="10266999at2759"/>
<accession>T1FK73</accession>
<dbReference type="InterPro" id="IPR024066">
    <property type="entry name" value="RGS_subdom1/3"/>
</dbReference>
<dbReference type="InterPro" id="IPR044926">
    <property type="entry name" value="RGS_subdomain_2"/>
</dbReference>